<keyword evidence="1" id="KW-0472">Membrane</keyword>
<dbReference type="EMBL" id="FNUS01000001">
    <property type="protein sequence ID" value="SEF74102.1"/>
    <property type="molecule type" value="Genomic_DNA"/>
</dbReference>
<reference evidence="4" key="1">
    <citation type="submission" date="2016-10" db="EMBL/GenBank/DDBJ databases">
        <authorList>
            <person name="Varghese N."/>
            <person name="Submissions S."/>
        </authorList>
    </citation>
    <scope>NUCLEOTIDE SEQUENCE [LARGE SCALE GENOMIC DNA]</scope>
    <source>
        <strain evidence="4">DSM 21580</strain>
    </source>
</reference>
<name>A0A1H5UGE6_9FLAO</name>
<dbReference type="AlphaFoldDB" id="A0A1H5UGE6"/>
<feature type="domain" description="Haem-binding" evidence="2">
    <location>
        <begin position="12"/>
        <end position="147"/>
    </location>
</feature>
<dbReference type="Pfam" id="PF14376">
    <property type="entry name" value="Haem_bd"/>
    <property type="match status" value="1"/>
</dbReference>
<evidence type="ECO:0000313" key="3">
    <source>
        <dbReference type="EMBL" id="SEF74102.1"/>
    </source>
</evidence>
<keyword evidence="1" id="KW-0812">Transmembrane</keyword>
<organism evidence="3 4">
    <name type="scientific">Halpernia humi</name>
    <dbReference type="NCBI Taxonomy" id="493375"/>
    <lineage>
        <taxon>Bacteria</taxon>
        <taxon>Pseudomonadati</taxon>
        <taxon>Bacteroidota</taxon>
        <taxon>Flavobacteriia</taxon>
        <taxon>Flavobacteriales</taxon>
        <taxon>Weeksellaceae</taxon>
        <taxon>Chryseobacterium group</taxon>
        <taxon>Halpernia</taxon>
    </lineage>
</organism>
<protein>
    <submittedName>
        <fullName evidence="3">Haem-binding domain-containing protein</fullName>
    </submittedName>
</protein>
<evidence type="ECO:0000259" key="2">
    <source>
        <dbReference type="SMART" id="SM01235"/>
    </source>
</evidence>
<keyword evidence="4" id="KW-1185">Reference proteome</keyword>
<gene>
    <name evidence="3" type="ORF">SAMN05421847_0786</name>
</gene>
<accession>A0A1H5UGE6</accession>
<proteinExistence type="predicted"/>
<dbReference type="InterPro" id="IPR025992">
    <property type="entry name" value="Haem-bd"/>
</dbReference>
<sequence length="152" mass="17696">MKTFKTILYWFLVVIAAIQFIPIDRTNKPVKKSENFVDVVNAPPKIRAFLKNACYDCHSNETIYPDYAFIAPISWSIKHHINEGREHLNFSEWATFNSDLKESMLTNSIEELDGKSMPMTAYIPYHPKANLSNAQRKVLTSYFEKLLKSKKY</sequence>
<keyword evidence="1" id="KW-1133">Transmembrane helix</keyword>
<dbReference type="RefSeq" id="WP_103912773.1">
    <property type="nucleotide sequence ID" value="NZ_FNUS01000001.1"/>
</dbReference>
<feature type="transmembrane region" description="Helical" evidence="1">
    <location>
        <begin position="6"/>
        <end position="23"/>
    </location>
</feature>
<evidence type="ECO:0000256" key="1">
    <source>
        <dbReference type="SAM" id="Phobius"/>
    </source>
</evidence>
<dbReference type="OrthoDB" id="196738at2"/>
<dbReference type="Proteomes" id="UP000236738">
    <property type="component" value="Unassembled WGS sequence"/>
</dbReference>
<evidence type="ECO:0000313" key="4">
    <source>
        <dbReference type="Proteomes" id="UP000236738"/>
    </source>
</evidence>
<dbReference type="SMART" id="SM01235">
    <property type="entry name" value="Haem_bd"/>
    <property type="match status" value="1"/>
</dbReference>